<evidence type="ECO:0000313" key="1">
    <source>
        <dbReference type="EMBL" id="OIQ74361.1"/>
    </source>
</evidence>
<name>A0A1J5PS90_9ZZZZ</name>
<organism evidence="1">
    <name type="scientific">mine drainage metagenome</name>
    <dbReference type="NCBI Taxonomy" id="410659"/>
    <lineage>
        <taxon>unclassified sequences</taxon>
        <taxon>metagenomes</taxon>
        <taxon>ecological metagenomes</taxon>
    </lineage>
</organism>
<protein>
    <submittedName>
        <fullName evidence="1">Uncharacterized protein</fullName>
    </submittedName>
</protein>
<sequence length="319" mass="34623">MFERDLQRRQDILLPEPRPRDSEVGVDRGAPVHIAGVAPERDSALQLFDRLFVQAEIEQEMADELIGDELKACLLETLEPAQGLLHTTPGLAIAARARPGMIESEQRRPNVPLQVCGTRDVERRLEVCHGARVVAEPLGPEAGVPDHHQVLGLVALVTDAAGQFERPGVARDRRIRLRVREVRLAAAVPGLHRDEIGATRALADLDRLLMEPNSLVVLSGAPRNCPKVIEGIGGVVLVVHCTGIRQRFGEARGRFFIGVRAPVGHAQLDQRVTRLFAFAAGAQLGDHPAHVGNGALSLSGLRARLAAPRVDREALPCVQ</sequence>
<accession>A0A1J5PS90</accession>
<dbReference type="EMBL" id="MLJW01002534">
    <property type="protein sequence ID" value="OIQ74361.1"/>
    <property type="molecule type" value="Genomic_DNA"/>
</dbReference>
<dbReference type="AlphaFoldDB" id="A0A1J5PS90"/>
<reference evidence="1" key="1">
    <citation type="submission" date="2016-10" db="EMBL/GenBank/DDBJ databases">
        <title>Sequence of Gallionella enrichment culture.</title>
        <authorList>
            <person name="Poehlein A."/>
            <person name="Muehling M."/>
            <person name="Daniel R."/>
        </authorList>
    </citation>
    <scope>NUCLEOTIDE SEQUENCE</scope>
</reference>
<proteinExistence type="predicted"/>
<gene>
    <name evidence="1" type="ORF">GALL_439850</name>
</gene>
<comment type="caution">
    <text evidence="1">The sequence shown here is derived from an EMBL/GenBank/DDBJ whole genome shotgun (WGS) entry which is preliminary data.</text>
</comment>